<evidence type="ECO:0000313" key="3">
    <source>
        <dbReference type="EMBL" id="BAI82418.1"/>
    </source>
</evidence>
<feature type="region of interest" description="Disordered" evidence="2">
    <location>
        <begin position="147"/>
        <end position="171"/>
    </location>
</feature>
<evidence type="ECO:0000256" key="1">
    <source>
        <dbReference type="SAM" id="Coils"/>
    </source>
</evidence>
<dbReference type="EMBL" id="AB521771">
    <property type="protein sequence ID" value="BAI82418.1"/>
    <property type="molecule type" value="Genomic_RNA"/>
</dbReference>
<feature type="coiled-coil region" evidence="1">
    <location>
        <begin position="34"/>
        <end position="61"/>
    </location>
</feature>
<dbReference type="InterPro" id="IPR008437">
    <property type="entry name" value="Minor_structural_calicivir"/>
</dbReference>
<keyword evidence="1" id="KW-0175">Coiled coil</keyword>
<evidence type="ECO:0000256" key="2">
    <source>
        <dbReference type="SAM" id="MobiDB-lite"/>
    </source>
</evidence>
<sequence>MSWFVGALQALGGLTDVGATISGAIYQQRHLDQLRRQNDLQEKWMARNEQLQRDAMEMSQNLAVNAPSMRVKAAMEAGFDVVSARQLAGSQERRINGYLEQPLRTIDQAMGVQSRGNLTSLSNAVSTFQQGTTFGMRAPARPTMTGFGNPNYTGSRPPVVYLGPRPPSTQV</sequence>
<proteinExistence type="predicted"/>
<organism evidence="3">
    <name type="scientific">Sapovirus swine/TYMPo239/08/JP</name>
    <dbReference type="NCBI Taxonomy" id="673805"/>
    <lineage>
        <taxon>Viruses</taxon>
        <taxon>Riboviria</taxon>
        <taxon>Orthornavirae</taxon>
        <taxon>Pisuviricota</taxon>
        <taxon>Pisoniviricetes</taxon>
        <taxon>Picornavirales</taxon>
        <taxon>Caliciviridae</taxon>
        <taxon>Sapovirus</taxon>
        <taxon>Sapovirus sapporoense</taxon>
        <taxon>Sapporo virus</taxon>
    </lineage>
</organism>
<reference evidence="3" key="2">
    <citation type="journal article" date="2017" name="Virus Genes">
        <title>First complete genome sequences of genogroup V, genotype 3 porcine sapoviruses: common 5'-terminal genomic feature of sapoviruses.</title>
        <authorList>
            <person name="Oka T."/>
            <person name="Doan Y.H."/>
            <person name="Shimoike T."/>
            <person name="Haga K."/>
            <person name="Takizawa T."/>
        </authorList>
    </citation>
    <scope>NUCLEOTIDE SEQUENCE</scope>
    <source>
        <strain evidence="3">Swine/TYMPo239/08/JP</strain>
    </source>
</reference>
<reference evidence="3" key="1">
    <citation type="journal article" date="2010" name="J. Clin. Microbiol.">
        <title>Frequent detection of noroviruses and sapoviruses in swine and high genetic diversity of porcine sapovirus in Japan during Fiscal Year 2008.</title>
        <authorList>
            <person name="Nakamura K."/>
            <person name="Saga Y."/>
            <person name="Iwai M."/>
            <person name="Obara M."/>
            <person name="Horimoto E."/>
            <person name="Hasegawa S."/>
            <person name="Kurata T."/>
            <person name="Okumura H."/>
            <person name="Nagoshi M."/>
            <person name="Takizawa T."/>
        </authorList>
    </citation>
    <scope>NUCLEOTIDE SEQUENCE</scope>
    <source>
        <strain evidence="3">Swine/TYMPo239/08/JP</strain>
    </source>
</reference>
<accession>D4AHK8</accession>
<protein>
    <submittedName>
        <fullName evidence="3">ORF2 protein</fullName>
    </submittedName>
</protein>
<dbReference type="Pfam" id="PF05752">
    <property type="entry name" value="Calici_MSP"/>
    <property type="match status" value="1"/>
</dbReference>
<name>D4AHK8_9CALI</name>